<dbReference type="InParanoid" id="A0A2K1WP08"/>
<sequence length="66" mass="6868">MVAAGGGDDGGQPGVAWMLVGGCGSRGQQLFSLPLCRGVAPSLSFLCFLCQRCSSLSTAASWRCRW</sequence>
<protein>
    <submittedName>
        <fullName evidence="1">Uncharacterized protein</fullName>
    </submittedName>
</protein>
<gene>
    <name evidence="1" type="ORF">POPTR_019G037000</name>
</gene>
<dbReference type="AlphaFoldDB" id="A0A2K1WP08"/>
<keyword evidence="2" id="KW-1185">Reference proteome</keyword>
<proteinExistence type="predicted"/>
<evidence type="ECO:0000313" key="1">
    <source>
        <dbReference type="EMBL" id="PNS90271.1"/>
    </source>
</evidence>
<dbReference type="Proteomes" id="UP000006729">
    <property type="component" value="Chromosome 19"/>
</dbReference>
<accession>A0A2K1WP08</accession>
<organism evidence="1 2">
    <name type="scientific">Populus trichocarpa</name>
    <name type="common">Western balsam poplar</name>
    <name type="synonym">Populus balsamifera subsp. trichocarpa</name>
    <dbReference type="NCBI Taxonomy" id="3694"/>
    <lineage>
        <taxon>Eukaryota</taxon>
        <taxon>Viridiplantae</taxon>
        <taxon>Streptophyta</taxon>
        <taxon>Embryophyta</taxon>
        <taxon>Tracheophyta</taxon>
        <taxon>Spermatophyta</taxon>
        <taxon>Magnoliopsida</taxon>
        <taxon>eudicotyledons</taxon>
        <taxon>Gunneridae</taxon>
        <taxon>Pentapetalae</taxon>
        <taxon>rosids</taxon>
        <taxon>fabids</taxon>
        <taxon>Malpighiales</taxon>
        <taxon>Salicaceae</taxon>
        <taxon>Saliceae</taxon>
        <taxon>Populus</taxon>
    </lineage>
</organism>
<name>A0A2K1WP08_POPTR</name>
<evidence type="ECO:0000313" key="2">
    <source>
        <dbReference type="Proteomes" id="UP000006729"/>
    </source>
</evidence>
<reference evidence="1 2" key="1">
    <citation type="journal article" date="2006" name="Science">
        <title>The genome of black cottonwood, Populus trichocarpa (Torr. &amp; Gray).</title>
        <authorList>
            <person name="Tuskan G.A."/>
            <person name="Difazio S."/>
            <person name="Jansson S."/>
            <person name="Bohlmann J."/>
            <person name="Grigoriev I."/>
            <person name="Hellsten U."/>
            <person name="Putnam N."/>
            <person name="Ralph S."/>
            <person name="Rombauts S."/>
            <person name="Salamov A."/>
            <person name="Schein J."/>
            <person name="Sterck L."/>
            <person name="Aerts A."/>
            <person name="Bhalerao R.R."/>
            <person name="Bhalerao R.P."/>
            <person name="Blaudez D."/>
            <person name="Boerjan W."/>
            <person name="Brun A."/>
            <person name="Brunner A."/>
            <person name="Busov V."/>
            <person name="Campbell M."/>
            <person name="Carlson J."/>
            <person name="Chalot M."/>
            <person name="Chapman J."/>
            <person name="Chen G.L."/>
            <person name="Cooper D."/>
            <person name="Coutinho P.M."/>
            <person name="Couturier J."/>
            <person name="Covert S."/>
            <person name="Cronk Q."/>
            <person name="Cunningham R."/>
            <person name="Davis J."/>
            <person name="Degroeve S."/>
            <person name="Dejardin A."/>
            <person name="Depamphilis C."/>
            <person name="Detter J."/>
            <person name="Dirks B."/>
            <person name="Dubchak I."/>
            <person name="Duplessis S."/>
            <person name="Ehlting J."/>
            <person name="Ellis B."/>
            <person name="Gendler K."/>
            <person name="Goodstein D."/>
            <person name="Gribskov M."/>
            <person name="Grimwood J."/>
            <person name="Groover A."/>
            <person name="Gunter L."/>
            <person name="Hamberger B."/>
            <person name="Heinze B."/>
            <person name="Helariutta Y."/>
            <person name="Henrissat B."/>
            <person name="Holligan D."/>
            <person name="Holt R."/>
            <person name="Huang W."/>
            <person name="Islam-Faridi N."/>
            <person name="Jones S."/>
            <person name="Jones-Rhoades M."/>
            <person name="Jorgensen R."/>
            <person name="Joshi C."/>
            <person name="Kangasjarvi J."/>
            <person name="Karlsson J."/>
            <person name="Kelleher C."/>
            <person name="Kirkpatrick R."/>
            <person name="Kirst M."/>
            <person name="Kohler A."/>
            <person name="Kalluri U."/>
            <person name="Larimer F."/>
            <person name="Leebens-Mack J."/>
            <person name="Leple J.C."/>
            <person name="Locascio P."/>
            <person name="Lou Y."/>
            <person name="Lucas S."/>
            <person name="Martin F."/>
            <person name="Montanini B."/>
            <person name="Napoli C."/>
            <person name="Nelson D.R."/>
            <person name="Nelson C."/>
            <person name="Nieminen K."/>
            <person name="Nilsson O."/>
            <person name="Pereda V."/>
            <person name="Peter G."/>
            <person name="Philippe R."/>
            <person name="Pilate G."/>
            <person name="Poliakov A."/>
            <person name="Razumovskaya J."/>
            <person name="Richardson P."/>
            <person name="Rinaldi C."/>
            <person name="Ritland K."/>
            <person name="Rouze P."/>
            <person name="Ryaboy D."/>
            <person name="Schmutz J."/>
            <person name="Schrader J."/>
            <person name="Segerman B."/>
            <person name="Shin H."/>
            <person name="Siddiqui A."/>
            <person name="Sterky F."/>
            <person name="Terry A."/>
            <person name="Tsai C.J."/>
            <person name="Uberbacher E."/>
            <person name="Unneberg P."/>
            <person name="Vahala J."/>
            <person name="Wall K."/>
            <person name="Wessler S."/>
            <person name="Yang G."/>
            <person name="Yin T."/>
            <person name="Douglas C."/>
            <person name="Marra M."/>
            <person name="Sandberg G."/>
            <person name="Van de Peer Y."/>
            <person name="Rokhsar D."/>
        </authorList>
    </citation>
    <scope>NUCLEOTIDE SEQUENCE [LARGE SCALE GENOMIC DNA]</scope>
    <source>
        <strain evidence="2">cv. Nisqually</strain>
    </source>
</reference>
<dbReference type="EMBL" id="CM009308">
    <property type="protein sequence ID" value="PNS90271.1"/>
    <property type="molecule type" value="Genomic_DNA"/>
</dbReference>